<keyword evidence="4" id="KW-0808">Transferase</keyword>
<reference evidence="8 9" key="1">
    <citation type="submission" date="2018-11" db="EMBL/GenBank/DDBJ databases">
        <authorList>
            <consortium name="Pathogen Informatics"/>
        </authorList>
    </citation>
    <scope>NUCLEOTIDE SEQUENCE [LARGE SCALE GENOMIC DNA]</scope>
</reference>
<evidence type="ECO:0000256" key="2">
    <source>
        <dbReference type="ARBA" id="ARBA00012544"/>
    </source>
</evidence>
<keyword evidence="3" id="KW-0328">Glycosyltransferase</keyword>
<keyword evidence="7" id="KW-0472">Membrane</keyword>
<keyword evidence="5" id="KW-0732">Signal</keyword>
<dbReference type="InterPro" id="IPR050271">
    <property type="entry name" value="UDP-glycosyltransferase"/>
</dbReference>
<comment type="catalytic activity">
    <reaction evidence="6">
        <text>glucuronate acceptor + UDP-alpha-D-glucuronate = acceptor beta-D-glucuronoside + UDP + H(+)</text>
        <dbReference type="Rhea" id="RHEA:21032"/>
        <dbReference type="ChEBI" id="CHEBI:15378"/>
        <dbReference type="ChEBI" id="CHEBI:58052"/>
        <dbReference type="ChEBI" id="CHEBI:58223"/>
        <dbReference type="ChEBI" id="CHEBI:132367"/>
        <dbReference type="ChEBI" id="CHEBI:132368"/>
        <dbReference type="EC" id="2.4.1.17"/>
    </reaction>
</comment>
<evidence type="ECO:0000256" key="5">
    <source>
        <dbReference type="ARBA" id="ARBA00022729"/>
    </source>
</evidence>
<keyword evidence="9" id="KW-1185">Reference proteome</keyword>
<accession>A0A3P7LWU4</accession>
<comment type="similarity">
    <text evidence="1">Belongs to the UDP-glycosyltransferase family.</text>
</comment>
<evidence type="ECO:0000256" key="3">
    <source>
        <dbReference type="ARBA" id="ARBA00022676"/>
    </source>
</evidence>
<dbReference type="GO" id="GO:0015020">
    <property type="term" value="F:glucuronosyltransferase activity"/>
    <property type="evidence" value="ECO:0007669"/>
    <property type="project" value="UniProtKB-EC"/>
</dbReference>
<feature type="transmembrane region" description="Helical" evidence="7">
    <location>
        <begin position="96"/>
        <end position="114"/>
    </location>
</feature>
<dbReference type="SUPFAM" id="SSF53756">
    <property type="entry name" value="UDP-Glycosyltransferase/glycogen phosphorylase"/>
    <property type="match status" value="1"/>
</dbReference>
<dbReference type="PANTHER" id="PTHR48043">
    <property type="entry name" value="EG:EG0003.4 PROTEIN-RELATED"/>
    <property type="match status" value="1"/>
</dbReference>
<evidence type="ECO:0000256" key="4">
    <source>
        <dbReference type="ARBA" id="ARBA00022679"/>
    </source>
</evidence>
<gene>
    <name evidence="8" type="ORF">CGOC_LOCUS9047</name>
</gene>
<evidence type="ECO:0000313" key="9">
    <source>
        <dbReference type="Proteomes" id="UP000271889"/>
    </source>
</evidence>
<dbReference type="PANTHER" id="PTHR48043:SF143">
    <property type="entry name" value="UDP-GLUCURONOSYLTRANSFERASE"/>
    <property type="match status" value="1"/>
</dbReference>
<dbReference type="Pfam" id="PF00201">
    <property type="entry name" value="UDPGT"/>
    <property type="match status" value="1"/>
</dbReference>
<dbReference type="InterPro" id="IPR002213">
    <property type="entry name" value="UDP_glucos_trans"/>
</dbReference>
<sequence length="141" mass="16330">MSTYYLPEGEVDLKLMTLLLELANVLLRQDLNENSIRSTITEMLESEKYKKNALRISKLMREKPFSAEERLVQWTNFAIANGVLTEFHLEGSRLNFIVYFNLDVAAVVIAVIVLSKTRMIIKNRYDSKRLDKCSKEIVLLT</sequence>
<evidence type="ECO:0000256" key="1">
    <source>
        <dbReference type="ARBA" id="ARBA00009995"/>
    </source>
</evidence>
<dbReference type="OrthoDB" id="5835829at2759"/>
<protein>
    <recommendedName>
        <fullName evidence="2">glucuronosyltransferase</fullName>
        <ecNumber evidence="2">2.4.1.17</ecNumber>
    </recommendedName>
</protein>
<keyword evidence="7" id="KW-1133">Transmembrane helix</keyword>
<name>A0A3P7LWU4_CYLGO</name>
<evidence type="ECO:0000256" key="7">
    <source>
        <dbReference type="SAM" id="Phobius"/>
    </source>
</evidence>
<evidence type="ECO:0000256" key="6">
    <source>
        <dbReference type="ARBA" id="ARBA00047475"/>
    </source>
</evidence>
<dbReference type="EMBL" id="UYRV01105654">
    <property type="protein sequence ID" value="VDN21454.1"/>
    <property type="molecule type" value="Genomic_DNA"/>
</dbReference>
<keyword evidence="7" id="KW-0812">Transmembrane</keyword>
<proteinExistence type="inferred from homology"/>
<dbReference type="EC" id="2.4.1.17" evidence="2"/>
<dbReference type="Proteomes" id="UP000271889">
    <property type="component" value="Unassembled WGS sequence"/>
</dbReference>
<dbReference type="AlphaFoldDB" id="A0A3P7LWU4"/>
<evidence type="ECO:0000313" key="8">
    <source>
        <dbReference type="EMBL" id="VDN21454.1"/>
    </source>
</evidence>
<organism evidence="8 9">
    <name type="scientific">Cylicostephanus goldi</name>
    <name type="common">Nematode worm</name>
    <dbReference type="NCBI Taxonomy" id="71465"/>
    <lineage>
        <taxon>Eukaryota</taxon>
        <taxon>Metazoa</taxon>
        <taxon>Ecdysozoa</taxon>
        <taxon>Nematoda</taxon>
        <taxon>Chromadorea</taxon>
        <taxon>Rhabditida</taxon>
        <taxon>Rhabditina</taxon>
        <taxon>Rhabditomorpha</taxon>
        <taxon>Strongyloidea</taxon>
        <taxon>Strongylidae</taxon>
        <taxon>Cylicostephanus</taxon>
    </lineage>
</organism>